<evidence type="ECO:0000256" key="1">
    <source>
        <dbReference type="SAM" id="SignalP"/>
    </source>
</evidence>
<organism evidence="2 3">
    <name type="scientific">Sus scrofa</name>
    <name type="common">Pig</name>
    <dbReference type="NCBI Taxonomy" id="9823"/>
    <lineage>
        <taxon>Eukaryota</taxon>
        <taxon>Metazoa</taxon>
        <taxon>Chordata</taxon>
        <taxon>Craniata</taxon>
        <taxon>Vertebrata</taxon>
        <taxon>Euteleostomi</taxon>
        <taxon>Mammalia</taxon>
        <taxon>Eutheria</taxon>
        <taxon>Laurasiatheria</taxon>
        <taxon>Artiodactyla</taxon>
        <taxon>Suina</taxon>
        <taxon>Suidae</taxon>
        <taxon>Sus</taxon>
    </lineage>
</organism>
<dbReference type="Ensembl" id="ENSSSCT00050039535.1">
    <property type="protein sequence ID" value="ENSSSCP00050016378.1"/>
    <property type="gene ID" value="ENSSSCG00050029416.1"/>
</dbReference>
<dbReference type="Ensembl" id="ENSSSCT00070031514.1">
    <property type="protein sequence ID" value="ENSSSCP00070026268.1"/>
    <property type="gene ID" value="ENSSSCG00070016044.1"/>
</dbReference>
<proteinExistence type="predicted"/>
<evidence type="ECO:0008006" key="4">
    <source>
        <dbReference type="Google" id="ProtNLM"/>
    </source>
</evidence>
<evidence type="ECO:0000313" key="3">
    <source>
        <dbReference type="Proteomes" id="UP000314985"/>
    </source>
</evidence>
<dbReference type="AlphaFoldDB" id="A0A4X1UDV4"/>
<feature type="signal peptide" evidence="1">
    <location>
        <begin position="1"/>
        <end position="22"/>
    </location>
</feature>
<accession>A0A4X1UDV4</accession>
<feature type="chain" id="PRO_5044615007" description="Secreted protein" evidence="1">
    <location>
        <begin position="23"/>
        <end position="108"/>
    </location>
</feature>
<evidence type="ECO:0000313" key="2">
    <source>
        <dbReference type="Ensembl" id="ENSSSCP00070026268.1"/>
    </source>
</evidence>
<dbReference type="Proteomes" id="UP000694571">
    <property type="component" value="Unplaced"/>
</dbReference>
<protein>
    <recommendedName>
        <fullName evidence="4">Secreted protein</fullName>
    </recommendedName>
</protein>
<reference evidence="2" key="2">
    <citation type="submission" date="2025-05" db="UniProtKB">
        <authorList>
            <consortium name="Ensembl"/>
        </authorList>
    </citation>
    <scope>IDENTIFICATION</scope>
</reference>
<sequence length="108" mass="12310">MYHIFLMHSFVIRHLGCFSVLANVNSSARNIWVHVSFSMKVLSGYVPRSGIVGPFGSSIFSFLRYLHTDFHSGCTSFHSHQKCRRVPFSPHPLQHLSFVDLLMMATLV</sequence>
<dbReference type="Proteomes" id="UP000314985">
    <property type="component" value="Chromosome 8"/>
</dbReference>
<reference evidence="2 3" key="1">
    <citation type="submission" date="2017-08" db="EMBL/GenBank/DDBJ databases">
        <title>USMARCv1.0.</title>
        <authorList>
            <person name="Hannum G.I."/>
            <person name="Koren S."/>
            <person name="Schroeder S.G."/>
            <person name="Chin S.C."/>
            <person name="Nonneman D.J."/>
            <person name="Becker S.A."/>
            <person name="Rosen B.D."/>
            <person name="Bickhart D.M."/>
            <person name="Putnam N.H."/>
            <person name="Green R.E."/>
            <person name="Tuggle C.K."/>
            <person name="Liu H."/>
            <person name="Rohrer G.A."/>
            <person name="Warr A."/>
            <person name="Hall R."/>
            <person name="Kim K."/>
            <person name="Hume D.A."/>
            <person name="Talbot R."/>
            <person name="Chow W."/>
            <person name="Howe K."/>
            <person name="Schwartz A.S."/>
            <person name="Watson M."/>
            <person name="Archibald A.L."/>
            <person name="Phillippy A.M."/>
            <person name="Smith T.P.L."/>
        </authorList>
    </citation>
    <scope>NUCLEOTIDE SEQUENCE [LARGE SCALE GENOMIC DNA]</scope>
</reference>
<keyword evidence="1" id="KW-0732">Signal</keyword>
<name>A0A4X1UDV4_PIG</name>